<dbReference type="AlphaFoldDB" id="A0A6J4UDL7"/>
<accession>A0A6J4UDL7</accession>
<evidence type="ECO:0000256" key="1">
    <source>
        <dbReference type="ARBA" id="ARBA00008903"/>
    </source>
</evidence>
<dbReference type="InterPro" id="IPR036291">
    <property type="entry name" value="NAD(P)-bd_dom_sf"/>
</dbReference>
<dbReference type="Gene3D" id="3.30.1780.10">
    <property type="entry name" value="ornithine cyclodeaminase, domain 1"/>
    <property type="match status" value="1"/>
</dbReference>
<gene>
    <name evidence="2" type="ORF">AVDCRST_MAG87-567</name>
</gene>
<protein>
    <submittedName>
        <fullName evidence="2">Ornithine cyclodeaminase</fullName>
        <ecNumber evidence="2">4.3.1.12</ecNumber>
    </submittedName>
</protein>
<reference evidence="2" key="1">
    <citation type="submission" date="2020-02" db="EMBL/GenBank/DDBJ databases">
        <authorList>
            <person name="Meier V. D."/>
        </authorList>
    </citation>
    <scope>NUCLEOTIDE SEQUENCE</scope>
    <source>
        <strain evidence="2">AVDCRST_MAG87</strain>
    </source>
</reference>
<dbReference type="EC" id="4.3.1.12" evidence="2"/>
<sequence length="329" mass="34623">MLALSRSDVRSLVSMERAIDLVKVAFEDLFAKRATAPIRTAIDVIPGSATTLVMPAFVPAADALGVKVVSVFADNQARGLPTITSVVCLIDPQTGSPLAVMDGAYLTALRTGAVSGAATDLLARPEAESLTLIGAGVQAVMQAVAVATVRPIQRIVVVAREQRHLDRFQQTMGEEWPDIAGMIETTTDVARAVRGADIICAATTSKTPVFDDVDVQPGTHINGVGSFTATMREIPSETVARAIVFVDQREAALEEAGDLIIPIQAGAITEAHIAGELGELVSGAGRGRQATGEITFFKSVGNAVQDMAVGRYAYDEALRRHFGQEVALS</sequence>
<comment type="similarity">
    <text evidence="1">Belongs to the ornithine cyclodeaminase/mu-crystallin family.</text>
</comment>
<dbReference type="FunFam" id="3.40.50.720:FF:000311">
    <property type="entry name" value="Ornithine cyclodeaminase"/>
    <property type="match status" value="1"/>
</dbReference>
<keyword evidence="2" id="KW-0456">Lyase</keyword>
<dbReference type="InterPro" id="IPR023401">
    <property type="entry name" value="ODC_N"/>
</dbReference>
<name>A0A6J4UDL7_9BACT</name>
<dbReference type="Gene3D" id="3.40.50.720">
    <property type="entry name" value="NAD(P)-binding Rossmann-like Domain"/>
    <property type="match status" value="1"/>
</dbReference>
<dbReference type="GO" id="GO:0005737">
    <property type="term" value="C:cytoplasm"/>
    <property type="evidence" value="ECO:0007669"/>
    <property type="project" value="TreeGrafter"/>
</dbReference>
<dbReference type="GO" id="GO:0016491">
    <property type="term" value="F:oxidoreductase activity"/>
    <property type="evidence" value="ECO:0007669"/>
    <property type="project" value="UniProtKB-ARBA"/>
</dbReference>
<dbReference type="PANTHER" id="PTHR13812">
    <property type="entry name" value="KETIMINE REDUCTASE MU-CRYSTALLIN"/>
    <property type="match status" value="1"/>
</dbReference>
<evidence type="ECO:0000313" key="2">
    <source>
        <dbReference type="EMBL" id="CAA9547135.1"/>
    </source>
</evidence>
<organism evidence="2">
    <name type="scientific">uncultured Thermomicrobiales bacterium</name>
    <dbReference type="NCBI Taxonomy" id="1645740"/>
    <lineage>
        <taxon>Bacteria</taxon>
        <taxon>Pseudomonadati</taxon>
        <taxon>Thermomicrobiota</taxon>
        <taxon>Thermomicrobia</taxon>
        <taxon>Thermomicrobiales</taxon>
        <taxon>environmental samples</taxon>
    </lineage>
</organism>
<dbReference type="PANTHER" id="PTHR13812:SF19">
    <property type="entry name" value="KETIMINE REDUCTASE MU-CRYSTALLIN"/>
    <property type="match status" value="1"/>
</dbReference>
<dbReference type="SUPFAM" id="SSF51735">
    <property type="entry name" value="NAD(P)-binding Rossmann-fold domains"/>
    <property type="match status" value="1"/>
</dbReference>
<dbReference type="GO" id="GO:0008473">
    <property type="term" value="F:ornithine cyclodeaminase activity"/>
    <property type="evidence" value="ECO:0007669"/>
    <property type="project" value="UniProtKB-EC"/>
</dbReference>
<dbReference type="Pfam" id="PF02423">
    <property type="entry name" value="OCD_Mu_crystall"/>
    <property type="match status" value="1"/>
</dbReference>
<dbReference type="PIRSF" id="PIRSF001439">
    <property type="entry name" value="CryM"/>
    <property type="match status" value="1"/>
</dbReference>
<proteinExistence type="inferred from homology"/>
<dbReference type="EMBL" id="CADCWJ010000141">
    <property type="protein sequence ID" value="CAA9547135.1"/>
    <property type="molecule type" value="Genomic_DNA"/>
</dbReference>
<dbReference type="InterPro" id="IPR003462">
    <property type="entry name" value="ODC_Mu_crystall"/>
</dbReference>
<dbReference type="GO" id="GO:0019752">
    <property type="term" value="P:carboxylic acid metabolic process"/>
    <property type="evidence" value="ECO:0007669"/>
    <property type="project" value="UniProtKB-ARBA"/>
</dbReference>